<evidence type="ECO:0000313" key="3">
    <source>
        <dbReference type="Proteomes" id="UP000230605"/>
    </source>
</evidence>
<comment type="caution">
    <text evidence="2">The sequence shown here is derived from an EMBL/GenBank/DDBJ whole genome shotgun (WGS) entry which is preliminary data.</text>
</comment>
<dbReference type="EMBL" id="LKMD01000100">
    <property type="protein sequence ID" value="PIB01801.1"/>
    <property type="molecule type" value="Genomic_DNA"/>
</dbReference>
<feature type="region of interest" description="Disordered" evidence="1">
    <location>
        <begin position="17"/>
        <end position="93"/>
    </location>
</feature>
<feature type="non-terminal residue" evidence="2">
    <location>
        <position position="1"/>
    </location>
</feature>
<feature type="compositionally biased region" description="Polar residues" evidence="1">
    <location>
        <begin position="316"/>
        <end position="342"/>
    </location>
</feature>
<reference evidence="2 3" key="1">
    <citation type="submission" date="2015-10" db="EMBL/GenBank/DDBJ databases">
        <title>The cercosporin biosynthetic gene cluster was horizontally transferred to several fungal lineages and shown to be expanded in Cercospora beticola based on microsynteny with recipient genomes.</title>
        <authorList>
            <person name="De Jonge R."/>
            <person name="Ebert M.K."/>
            <person name="Suttle J.C."/>
            <person name="Jurick Ii W.M."/>
            <person name="Secor G.A."/>
            <person name="Thomma B.P."/>
            <person name="Van De Peer Y."/>
            <person name="Bolton M.D."/>
        </authorList>
    </citation>
    <scope>NUCLEOTIDE SEQUENCE [LARGE SCALE GENOMIC DNA]</scope>
    <source>
        <strain evidence="2 3">09-40</strain>
    </source>
</reference>
<evidence type="ECO:0000313" key="2">
    <source>
        <dbReference type="EMBL" id="PIB01801.1"/>
    </source>
</evidence>
<feature type="compositionally biased region" description="Polar residues" evidence="1">
    <location>
        <begin position="585"/>
        <end position="601"/>
    </location>
</feature>
<accession>A0A2G5IAJ8</accession>
<feature type="region of interest" description="Disordered" evidence="1">
    <location>
        <begin position="109"/>
        <end position="268"/>
    </location>
</feature>
<proteinExistence type="predicted"/>
<feature type="compositionally biased region" description="Low complexity" evidence="1">
    <location>
        <begin position="292"/>
        <end position="301"/>
    </location>
</feature>
<dbReference type="AlphaFoldDB" id="A0A2G5IAJ8"/>
<gene>
    <name evidence="2" type="ORF">CB0940_01246</name>
</gene>
<feature type="compositionally biased region" description="Low complexity" evidence="1">
    <location>
        <begin position="183"/>
        <end position="205"/>
    </location>
</feature>
<dbReference type="Proteomes" id="UP000230605">
    <property type="component" value="Chromosome 1"/>
</dbReference>
<dbReference type="OrthoDB" id="5369729at2759"/>
<name>A0A2G5IAJ8_CERBT</name>
<feature type="compositionally biased region" description="Polar residues" evidence="1">
    <location>
        <begin position="18"/>
        <end position="28"/>
    </location>
</feature>
<feature type="compositionally biased region" description="Polar residues" evidence="1">
    <location>
        <begin position="533"/>
        <end position="545"/>
    </location>
</feature>
<protein>
    <submittedName>
        <fullName evidence="2">Uncharacterized protein</fullName>
    </submittedName>
</protein>
<feature type="region of interest" description="Disordered" evidence="1">
    <location>
        <begin position="488"/>
        <end position="668"/>
    </location>
</feature>
<organism evidence="2 3">
    <name type="scientific">Cercospora beticola</name>
    <name type="common">Sugarbeet leaf spot fungus</name>
    <dbReference type="NCBI Taxonomy" id="122368"/>
    <lineage>
        <taxon>Eukaryota</taxon>
        <taxon>Fungi</taxon>
        <taxon>Dikarya</taxon>
        <taxon>Ascomycota</taxon>
        <taxon>Pezizomycotina</taxon>
        <taxon>Dothideomycetes</taxon>
        <taxon>Dothideomycetidae</taxon>
        <taxon>Mycosphaerellales</taxon>
        <taxon>Mycosphaerellaceae</taxon>
        <taxon>Cercospora</taxon>
    </lineage>
</organism>
<evidence type="ECO:0000256" key="1">
    <source>
        <dbReference type="SAM" id="MobiDB-lite"/>
    </source>
</evidence>
<sequence length="668" mass="72595">IPTRFLVDAIPLPLAASHGSSATRSSPPTHAHALSSPRHHHNKSNTDCHCRSAEAYPSSATRIEARTPTFTPWDREMPSSHLYQPHPNSARDEDNDYFLELADEQAAASHAADRSCSRRSMSRASFSKRRSLPAEAARPSTSGGNVSRPPSRLDTLRASTGLFQHADLQRRASLTRTSHYDDTTSTGRTRRFSTFADRSPISPRQQRPRSPEPQPLGRRRSSSGTASFGTRHHDNHLFLAPTIESQDSPTESSDRQHTDSSVDSQTADTVWDELDELKSRIKKLECDHKKPSSSSAAASGDSGDRPRTATTAPTTITSSPKQSTTKDTAEAPTTASPALPTEQNVGSLWANIHPLLHDALGRSRDSLSSTVFHNLEVVVADALNLAALAGVPAGQNANSASPQTNQAPLNERQVRRRVDNLCRNLTDLCISLRESKPSTPATPGYVASPGIVASPAQLSSPAHFASPAQAELPTIDLPLRRTVRKSSLPVAALTPGRPMSRLEQRKSSLLGPQAIDTRANISPRGSHGDLSGSEAQSTPTHSATLQPPHRISAVPSRALRSRMQQNHDTTHEERTLRAPSRAMTDFSSSFRANTRLASQDRSPGAQRQMPSLRDSLASRRKYDTSPVLEEDASSPVPQPRARIFSSGQTYNKVPSRTSSIIRSKHLME</sequence>
<feature type="compositionally biased region" description="Polar residues" evidence="1">
    <location>
        <begin position="645"/>
        <end position="661"/>
    </location>
</feature>
<feature type="region of interest" description="Disordered" evidence="1">
    <location>
        <begin position="285"/>
        <end position="342"/>
    </location>
</feature>